<feature type="compositionally biased region" description="Acidic residues" evidence="1">
    <location>
        <begin position="160"/>
        <end position="169"/>
    </location>
</feature>
<dbReference type="AlphaFoldDB" id="A0AAV9P793"/>
<proteinExistence type="predicted"/>
<feature type="region of interest" description="Disordered" evidence="1">
    <location>
        <begin position="71"/>
        <end position="169"/>
    </location>
</feature>
<comment type="caution">
    <text evidence="3">The sequence shown here is derived from an EMBL/GenBank/DDBJ whole genome shotgun (WGS) entry which is preliminary data.</text>
</comment>
<dbReference type="RefSeq" id="XP_064656936.1">
    <property type="nucleotide sequence ID" value="XM_064805094.1"/>
</dbReference>
<feature type="compositionally biased region" description="Low complexity" evidence="1">
    <location>
        <begin position="92"/>
        <end position="128"/>
    </location>
</feature>
<dbReference type="EMBL" id="JAVRRT010000012">
    <property type="protein sequence ID" value="KAK5167128.1"/>
    <property type="molecule type" value="Genomic_DNA"/>
</dbReference>
<evidence type="ECO:0000313" key="4">
    <source>
        <dbReference type="Proteomes" id="UP001337655"/>
    </source>
</evidence>
<evidence type="ECO:0000313" key="3">
    <source>
        <dbReference type="EMBL" id="KAK5167128.1"/>
    </source>
</evidence>
<evidence type="ECO:0000256" key="2">
    <source>
        <dbReference type="SAM" id="Phobius"/>
    </source>
</evidence>
<feature type="compositionally biased region" description="Polar residues" evidence="1">
    <location>
        <begin position="257"/>
        <end position="273"/>
    </location>
</feature>
<evidence type="ECO:0000256" key="1">
    <source>
        <dbReference type="SAM" id="MobiDB-lite"/>
    </source>
</evidence>
<keyword evidence="2" id="KW-1133">Transmembrane helix</keyword>
<keyword evidence="2" id="KW-0812">Transmembrane</keyword>
<name>A0AAV9P793_9PEZI</name>
<feature type="compositionally biased region" description="Polar residues" evidence="1">
    <location>
        <begin position="71"/>
        <end position="91"/>
    </location>
</feature>
<accession>A0AAV9P793</accession>
<dbReference type="Proteomes" id="UP001337655">
    <property type="component" value="Unassembled WGS sequence"/>
</dbReference>
<gene>
    <name evidence="3" type="ORF">LTR77_007858</name>
</gene>
<feature type="region of interest" description="Disordered" evidence="1">
    <location>
        <begin position="241"/>
        <end position="282"/>
    </location>
</feature>
<sequence>MTIQHREMKRLVELSSIFKTLPGAAAILQCSDGDWCCDGNRVAFNCCNVADTDFFSLPSPSPIAFISNVPSPTSAKTVHNSPASQTDGTFVSSDSAESSPTSKSSPSSSSTTQGPTTSSAVTHTSTTTGKDGSASTVTQVVTVAPAAAGGDSSDKSSNHDDDDDEDDDSSLGLIVGLAVGIPVVLALLGIALFFYVRRMRQSNKHHSLFLKEQTSPIAANYANISPGTHAPELDSFPVAPGRSKSGRRSELYGSGVPINSPNPSIRSNGSAPPQYSPGGRVEPAMSTIQEQPAELWGGYTPYTEERARKFGTGGVKMDP</sequence>
<protein>
    <recommendedName>
        <fullName evidence="5">Mid2 domain-containing protein</fullName>
    </recommendedName>
</protein>
<evidence type="ECO:0008006" key="5">
    <source>
        <dbReference type="Google" id="ProtNLM"/>
    </source>
</evidence>
<reference evidence="3 4" key="1">
    <citation type="submission" date="2023-08" db="EMBL/GenBank/DDBJ databases">
        <title>Black Yeasts Isolated from many extreme environments.</title>
        <authorList>
            <person name="Coleine C."/>
            <person name="Stajich J.E."/>
            <person name="Selbmann L."/>
        </authorList>
    </citation>
    <scope>NUCLEOTIDE SEQUENCE [LARGE SCALE GENOMIC DNA]</scope>
    <source>
        <strain evidence="3 4">CCFEE 5935</strain>
    </source>
</reference>
<keyword evidence="4" id="KW-1185">Reference proteome</keyword>
<dbReference type="GeneID" id="89929193"/>
<organism evidence="3 4">
    <name type="scientific">Saxophila tyrrhenica</name>
    <dbReference type="NCBI Taxonomy" id="1690608"/>
    <lineage>
        <taxon>Eukaryota</taxon>
        <taxon>Fungi</taxon>
        <taxon>Dikarya</taxon>
        <taxon>Ascomycota</taxon>
        <taxon>Pezizomycotina</taxon>
        <taxon>Dothideomycetes</taxon>
        <taxon>Dothideomycetidae</taxon>
        <taxon>Mycosphaerellales</taxon>
        <taxon>Extremaceae</taxon>
        <taxon>Saxophila</taxon>
    </lineage>
</organism>
<feature type="transmembrane region" description="Helical" evidence="2">
    <location>
        <begin position="171"/>
        <end position="196"/>
    </location>
</feature>
<keyword evidence="2" id="KW-0472">Membrane</keyword>
<feature type="compositionally biased region" description="Low complexity" evidence="1">
    <location>
        <begin position="136"/>
        <end position="151"/>
    </location>
</feature>